<keyword evidence="2" id="KW-0812">Transmembrane</keyword>
<dbReference type="AlphaFoldDB" id="A0A0K6G874"/>
<keyword evidence="2" id="KW-0472">Membrane</keyword>
<keyword evidence="2" id="KW-1133">Transmembrane helix</keyword>
<sequence length="521" mass="58654">MIPLPFLEYNLSHPHPKGHWFLLATVVVFLAITPVLVLVNFTTLGFELVPRLQSEWRDASAPLETWWGTRRLPPLLRPRTPRCQPKDLGRGDNFRVTGSLFDYTVMSTWNTSHTNATGVQDQERVEYKGESFANCYVSTARYDYSMAAQTHSVIVGVYCPGYKEYPIELTMQTTVTFSWELSQDFIGQYYGGGIDLDRINFTTTDYRKTVLAVLEVISTDAVSIFYKPNLPVPPLSIRVFFNKLDAETAMLPDRTTTSRLTYVNGTQLDQYPSEAFIYINTIYNLVYVVMDAVNHDLGNNAPNMFKNASRLNEVVYNNTVPPGINETNWATGVGNQSWYYGQIPSPFQTWAQALRNGQPANISLANVGGPDKSAMATAYICPTYELKPTNALLSSVFVGSATMTLSIWGAWMFFTAFLARRIMAPQVICYCDDCKARRLREAMRLEEFRRRTANLRGAGIFTNLLARLGVTGRSKNIIYPEDLDPEDHGYNAVPHSGRPMLEHASDSKKVSDFDDSPTGEK</sequence>
<protein>
    <recommendedName>
        <fullName evidence="5">Transmembrane protein</fullName>
    </recommendedName>
</protein>
<name>A0A0K6G874_9AGAM</name>
<dbReference type="Proteomes" id="UP000044841">
    <property type="component" value="Unassembled WGS sequence"/>
</dbReference>
<feature type="compositionally biased region" description="Basic and acidic residues" evidence="1">
    <location>
        <begin position="500"/>
        <end position="521"/>
    </location>
</feature>
<evidence type="ECO:0000256" key="1">
    <source>
        <dbReference type="SAM" id="MobiDB-lite"/>
    </source>
</evidence>
<organism evidence="3 4">
    <name type="scientific">Rhizoctonia solani</name>
    <dbReference type="NCBI Taxonomy" id="456999"/>
    <lineage>
        <taxon>Eukaryota</taxon>
        <taxon>Fungi</taxon>
        <taxon>Dikarya</taxon>
        <taxon>Basidiomycota</taxon>
        <taxon>Agaricomycotina</taxon>
        <taxon>Agaricomycetes</taxon>
        <taxon>Cantharellales</taxon>
        <taxon>Ceratobasidiaceae</taxon>
        <taxon>Rhizoctonia</taxon>
    </lineage>
</organism>
<gene>
    <name evidence="3" type="ORF">RSOLAG22IIIB_11408</name>
</gene>
<reference evidence="3 4" key="1">
    <citation type="submission" date="2015-07" db="EMBL/GenBank/DDBJ databases">
        <authorList>
            <person name="Noorani M."/>
        </authorList>
    </citation>
    <scope>NUCLEOTIDE SEQUENCE [LARGE SCALE GENOMIC DNA]</scope>
    <source>
        <strain evidence="3">BBA 69670</strain>
    </source>
</reference>
<keyword evidence="4" id="KW-1185">Reference proteome</keyword>
<accession>A0A0K6G874</accession>
<evidence type="ECO:0000313" key="3">
    <source>
        <dbReference type="EMBL" id="CUA74680.1"/>
    </source>
</evidence>
<feature type="region of interest" description="Disordered" evidence="1">
    <location>
        <begin position="488"/>
        <end position="521"/>
    </location>
</feature>
<evidence type="ECO:0008006" key="5">
    <source>
        <dbReference type="Google" id="ProtNLM"/>
    </source>
</evidence>
<proteinExistence type="predicted"/>
<evidence type="ECO:0000256" key="2">
    <source>
        <dbReference type="SAM" id="Phobius"/>
    </source>
</evidence>
<feature type="transmembrane region" description="Helical" evidence="2">
    <location>
        <begin position="396"/>
        <end position="419"/>
    </location>
</feature>
<evidence type="ECO:0000313" key="4">
    <source>
        <dbReference type="Proteomes" id="UP000044841"/>
    </source>
</evidence>
<dbReference type="EMBL" id="CYGV01001477">
    <property type="protein sequence ID" value="CUA74680.1"/>
    <property type="molecule type" value="Genomic_DNA"/>
</dbReference>
<feature type="transmembrane region" description="Helical" evidence="2">
    <location>
        <begin position="20"/>
        <end position="41"/>
    </location>
</feature>